<organism evidence="2 3">
    <name type="scientific">Chitinophaga rhizophila</name>
    <dbReference type="NCBI Taxonomy" id="2866212"/>
    <lineage>
        <taxon>Bacteria</taxon>
        <taxon>Pseudomonadati</taxon>
        <taxon>Bacteroidota</taxon>
        <taxon>Chitinophagia</taxon>
        <taxon>Chitinophagales</taxon>
        <taxon>Chitinophagaceae</taxon>
        <taxon>Chitinophaga</taxon>
    </lineage>
</organism>
<keyword evidence="1" id="KW-1133">Transmembrane helix</keyword>
<dbReference type="Proteomes" id="UP000812961">
    <property type="component" value="Unassembled WGS sequence"/>
</dbReference>
<reference evidence="2 3" key="1">
    <citation type="submission" date="2021-08" db="EMBL/GenBank/DDBJ databases">
        <title>The genome sequence of Chitinophaga sp. B61.</title>
        <authorList>
            <person name="Zhang X."/>
        </authorList>
    </citation>
    <scope>NUCLEOTIDE SEQUENCE [LARGE SCALE GENOMIC DNA]</scope>
    <source>
        <strain evidence="2 3">B61</strain>
    </source>
</reference>
<dbReference type="EMBL" id="JAICCF010000002">
    <property type="protein sequence ID" value="MBW8685236.1"/>
    <property type="molecule type" value="Genomic_DNA"/>
</dbReference>
<comment type="caution">
    <text evidence="2">The sequence shown here is derived from an EMBL/GenBank/DDBJ whole genome shotgun (WGS) entry which is preliminary data.</text>
</comment>
<sequence>MSPAKHFFELFLFSLVSISLLLFVLGFLSPGKSLFWLKGKKTRLKSAVIYTITFVAALLVINAWHPPTKQPAMTAAELARIHQKTDEQMAKEVFAKTGKIYTKGLIKSGTVYTYEMLPEPVRRQALAASRHTADEALAQGQAAATTAQPYYVRLVLDNKLLAKASAGGTVEESELLDGKQPGTLYGASHNSFQLYTADSTVISVNEQPRGAKLFYIRRDYNIDTLFLGPCIGKPAKVRINCARESLITDPITFTF</sequence>
<protein>
    <submittedName>
        <fullName evidence="2">Uncharacterized protein</fullName>
    </submittedName>
</protein>
<feature type="transmembrane region" description="Helical" evidence="1">
    <location>
        <begin position="47"/>
        <end position="65"/>
    </location>
</feature>
<keyword evidence="1" id="KW-0472">Membrane</keyword>
<name>A0ABS7GCT9_9BACT</name>
<keyword evidence="1" id="KW-0812">Transmembrane</keyword>
<evidence type="ECO:0000256" key="1">
    <source>
        <dbReference type="SAM" id="Phobius"/>
    </source>
</evidence>
<feature type="transmembrane region" description="Helical" evidence="1">
    <location>
        <begin position="6"/>
        <end position="27"/>
    </location>
</feature>
<evidence type="ECO:0000313" key="3">
    <source>
        <dbReference type="Proteomes" id="UP000812961"/>
    </source>
</evidence>
<evidence type="ECO:0000313" key="2">
    <source>
        <dbReference type="EMBL" id="MBW8685236.1"/>
    </source>
</evidence>
<dbReference type="RefSeq" id="WP_220250467.1">
    <property type="nucleotide sequence ID" value="NZ_JAICCF010000002.1"/>
</dbReference>
<keyword evidence="3" id="KW-1185">Reference proteome</keyword>
<accession>A0ABS7GCT9</accession>
<gene>
    <name evidence="2" type="ORF">K1Y79_12940</name>
</gene>
<proteinExistence type="predicted"/>